<gene>
    <name evidence="2" type="ORF">CHH67_09995</name>
    <name evidence="1" type="ORF">GNP94_20995</name>
</gene>
<dbReference type="Proteomes" id="UP000435177">
    <property type="component" value="Unassembled WGS sequence"/>
</dbReference>
<dbReference type="RefSeq" id="WP_095265026.1">
    <property type="nucleotide sequence ID" value="NZ_NPBY01000030.1"/>
</dbReference>
<sequence>MEKKIPRKIHIIGSVGSGKTTLARSLSARMDAPFYELDNVVWIRADAGDIRRDDEAIVALLQQIVQSESWVSEGAHYHHWVRPALEEADLILFLSPSYLTRCRQIVKRFIKQKLGIEQANYKPTFDMLIKMFKWNHSYEREGKRKIAAMLTPYTDKVIVVQSGKQALAQFRNQS</sequence>
<dbReference type="Gene3D" id="3.40.50.300">
    <property type="entry name" value="P-loop containing nucleotide triphosphate hydrolases"/>
    <property type="match status" value="1"/>
</dbReference>
<dbReference type="EMBL" id="WOAA01000027">
    <property type="protein sequence ID" value="MUG68455.1"/>
    <property type="molecule type" value="Genomic_DNA"/>
</dbReference>
<evidence type="ECO:0000313" key="3">
    <source>
        <dbReference type="Proteomes" id="UP000215596"/>
    </source>
</evidence>
<organism evidence="2 3">
    <name type="scientific">Paenibacillus campinasensis</name>
    <dbReference type="NCBI Taxonomy" id="66347"/>
    <lineage>
        <taxon>Bacteria</taxon>
        <taxon>Bacillati</taxon>
        <taxon>Bacillota</taxon>
        <taxon>Bacilli</taxon>
        <taxon>Bacillales</taxon>
        <taxon>Paenibacillaceae</taxon>
        <taxon>Paenibacillus</taxon>
    </lineage>
</organism>
<name>A0A268EW22_9BACL</name>
<dbReference type="InterPro" id="IPR052922">
    <property type="entry name" value="Cytidylate_Kinase-2"/>
</dbReference>
<proteinExistence type="predicted"/>
<evidence type="ECO:0000313" key="1">
    <source>
        <dbReference type="EMBL" id="MUG68455.1"/>
    </source>
</evidence>
<evidence type="ECO:0000313" key="4">
    <source>
        <dbReference type="Proteomes" id="UP000435177"/>
    </source>
</evidence>
<accession>A0A268EW22</accession>
<dbReference type="PANTHER" id="PTHR37816">
    <property type="entry name" value="YALI0E33011P"/>
    <property type="match status" value="1"/>
</dbReference>
<evidence type="ECO:0000313" key="2">
    <source>
        <dbReference type="EMBL" id="PAD77327.1"/>
    </source>
</evidence>
<comment type="caution">
    <text evidence="2">The sequence shown here is derived from an EMBL/GenBank/DDBJ whole genome shotgun (WGS) entry which is preliminary data.</text>
</comment>
<keyword evidence="4" id="KW-1185">Reference proteome</keyword>
<dbReference type="AlphaFoldDB" id="A0A268EW22"/>
<reference evidence="1 4" key="2">
    <citation type="submission" date="2019-11" db="EMBL/GenBank/DDBJ databases">
        <title>Draft genome sequences of five Paenibacillus species of dairy origin.</title>
        <authorList>
            <person name="Olajide A.M."/>
            <person name="Chen S."/>
            <person name="Lapointe G."/>
        </authorList>
    </citation>
    <scope>NUCLEOTIDE SEQUENCE [LARGE SCALE GENOMIC DNA]</scope>
    <source>
        <strain evidence="1 4">3CS1</strain>
    </source>
</reference>
<dbReference type="OrthoDB" id="1201990at2"/>
<protein>
    <submittedName>
        <fullName evidence="1">DNA topology modulation protein FlaR</fullName>
    </submittedName>
</protein>
<dbReference type="EMBL" id="NPBY01000030">
    <property type="protein sequence ID" value="PAD77327.1"/>
    <property type="molecule type" value="Genomic_DNA"/>
</dbReference>
<dbReference type="PANTHER" id="PTHR37816:SF2">
    <property type="entry name" value="DNA TOPOLOGY MODULATION PROTEIN FLAR-RELATED PROTEIN"/>
    <property type="match status" value="1"/>
</dbReference>
<reference evidence="2 3" key="1">
    <citation type="submission" date="2017-07" db="EMBL/GenBank/DDBJ databases">
        <title>Isolation and whole genome analysis of endospore-forming bacteria from heroin.</title>
        <authorList>
            <person name="Kalinowski J."/>
            <person name="Ahrens B."/>
            <person name="Al-Dilaimi A."/>
            <person name="Winkler A."/>
            <person name="Wibberg D."/>
            <person name="Schleenbecker U."/>
            <person name="Ruckert C."/>
            <person name="Wolfel R."/>
            <person name="Grass G."/>
        </authorList>
    </citation>
    <scope>NUCLEOTIDE SEQUENCE [LARGE SCALE GENOMIC DNA]</scope>
    <source>
        <strain evidence="2 3">7537-G1</strain>
    </source>
</reference>
<dbReference type="Proteomes" id="UP000215596">
    <property type="component" value="Unassembled WGS sequence"/>
</dbReference>
<dbReference type="InterPro" id="IPR027417">
    <property type="entry name" value="P-loop_NTPase"/>
</dbReference>
<dbReference type="SUPFAM" id="SSF52540">
    <property type="entry name" value="P-loop containing nucleoside triphosphate hydrolases"/>
    <property type="match status" value="1"/>
</dbReference>